<dbReference type="AlphaFoldDB" id="A0A899FWG5"/>
<sequence length="312" mass="37314">MLRSELINYKDLFILISMNKQYIYDPPPSPPPKATVFLPPLKTRSPLQLSKKKFHRVEKIYKNNYNSDESNFRFLLSKKERSLKNVKNKPYRPNKPNKYSKHTYPTLLDDGTISYKTVFYNEDGYAMSSTANICETNNDESIGYISKNENTEIQEDITAWIEERKRKWPTDKNIQKKEQEKLEELNRIKDSFEEKIKLDFLQNNDHFKSIDDNCIKSNQVKNTESPELLFENINDSFLHFLKKKSDEKSNFESKHDNIFKKKHEKHFTKSNRNCIWRVRKSLYTKLVEKEQLQENMIILQAIKHLIKLYNIK</sequence>
<proteinExistence type="predicted"/>
<protein>
    <recommendedName>
        <fullName evidence="1">FMR1-interacting protein 1 conserved domain-containing protein</fullName>
    </recommendedName>
</protein>
<feature type="domain" description="FMR1-interacting protein 1 conserved" evidence="1">
    <location>
        <begin position="151"/>
        <end position="187"/>
    </location>
</feature>
<gene>
    <name evidence="2" type="ORF">MERGE_001683</name>
</gene>
<dbReference type="EMBL" id="CP054533">
    <property type="protein sequence ID" value="QSL64382.1"/>
    <property type="molecule type" value="Genomic_DNA"/>
</dbReference>
<reference evidence="2" key="1">
    <citation type="submission" date="2020-06" db="EMBL/GenBank/DDBJ databases">
        <title>Genomes of multiple members of Pneumocystis genus reveal paths to human pathogen Pneumocystis jirovecii.</title>
        <authorList>
            <person name="Cisse O.H."/>
            <person name="Ma L."/>
            <person name="Dekker J."/>
            <person name="Khil P."/>
            <person name="Jo J."/>
            <person name="Brenchley J."/>
            <person name="Blair R."/>
            <person name="Pahar B."/>
            <person name="Chabe M."/>
            <person name="Van Rompay K.A."/>
            <person name="Keesler R."/>
            <person name="Sukura A."/>
            <person name="Hirsch V."/>
            <person name="Kutty G."/>
            <person name="Liu Y."/>
            <person name="Peng L."/>
            <person name="Chen J."/>
            <person name="Song J."/>
            <person name="Weissenbacher-Lang C."/>
            <person name="Xu J."/>
            <person name="Upham N.S."/>
            <person name="Stajich J.E."/>
            <person name="Cuomo C.A."/>
            <person name="Cushion M.T."/>
            <person name="Kovacs J.A."/>
        </authorList>
    </citation>
    <scope>NUCLEOTIDE SEQUENCE</scope>
    <source>
        <strain evidence="2">2A</strain>
    </source>
</reference>
<accession>A0A899FWG5</accession>
<dbReference type="Proteomes" id="UP000663699">
    <property type="component" value="Chromosome 2"/>
</dbReference>
<evidence type="ECO:0000259" key="1">
    <source>
        <dbReference type="Pfam" id="PF10453"/>
    </source>
</evidence>
<organism evidence="2 3">
    <name type="scientific">Pneumocystis wakefieldiae</name>
    <dbReference type="NCBI Taxonomy" id="38082"/>
    <lineage>
        <taxon>Eukaryota</taxon>
        <taxon>Fungi</taxon>
        <taxon>Dikarya</taxon>
        <taxon>Ascomycota</taxon>
        <taxon>Taphrinomycotina</taxon>
        <taxon>Pneumocystomycetes</taxon>
        <taxon>Pneumocystaceae</taxon>
        <taxon>Pneumocystis</taxon>
    </lineage>
</organism>
<evidence type="ECO:0000313" key="2">
    <source>
        <dbReference type="EMBL" id="QSL64382.1"/>
    </source>
</evidence>
<keyword evidence="3" id="KW-1185">Reference proteome</keyword>
<dbReference type="OrthoDB" id="273070at2759"/>
<dbReference type="InterPro" id="IPR019496">
    <property type="entry name" value="NUFIP1_cons_dom"/>
</dbReference>
<evidence type="ECO:0000313" key="3">
    <source>
        <dbReference type="Proteomes" id="UP000663699"/>
    </source>
</evidence>
<dbReference type="Pfam" id="PF10453">
    <property type="entry name" value="NUFIP1"/>
    <property type="match status" value="1"/>
</dbReference>
<name>A0A899FWG5_9ASCO</name>